<feature type="domain" description="YdbS-like PH" evidence="2">
    <location>
        <begin position="272"/>
        <end position="324"/>
    </location>
</feature>
<accession>A0A919TGL5</accession>
<dbReference type="GO" id="GO:0005840">
    <property type="term" value="C:ribosome"/>
    <property type="evidence" value="ECO:0007669"/>
    <property type="project" value="InterPro"/>
</dbReference>
<feature type="transmembrane region" description="Helical" evidence="1">
    <location>
        <begin position="7"/>
        <end position="29"/>
    </location>
</feature>
<keyword evidence="1" id="KW-0812">Transmembrane</keyword>
<keyword evidence="1" id="KW-1133">Transmembrane helix</keyword>
<evidence type="ECO:0000256" key="1">
    <source>
        <dbReference type="SAM" id="Phobius"/>
    </source>
</evidence>
<gene>
    <name evidence="3" type="ORF">Ato02nite_058230</name>
</gene>
<sequence length="368" mass="41480">MRDQVGLARFSAVSALVTAGVYLGLYGFAAGSRTFVVLGIAAFVVALTGLLLRSFWWSRLHRQRAWINGTAEVLTVSPPPVAGDFGRCELSVILAAPGLPTSEVAVRDRRAPVRSWPEPGDALPVHVDVEDVRRVRVRWDEFVRPVPEETHAAPPTWSGLPADGPVFTDEELDALSAAESEYLPPRRVLPLEDEPSMLVARYLFPTERYRGEWRRHWVWVFVRYVLAFALAVAGEILVRRYVADEYLTRARAGVAVLGGLLGLRALIAHWFGRFVLTGHRVLLIEGVLRRRISTAPLPRVHELRFVQSVPGRLFNYADFVFERARYFSPIRRVTALSNPNELYLQVTEEAYDPGAVEARMRSYDEESY</sequence>
<dbReference type="GO" id="GO:0003735">
    <property type="term" value="F:structural constituent of ribosome"/>
    <property type="evidence" value="ECO:0007669"/>
    <property type="project" value="InterPro"/>
</dbReference>
<dbReference type="InterPro" id="IPR018130">
    <property type="entry name" value="Ribosomal_uS2_CS"/>
</dbReference>
<dbReference type="Proteomes" id="UP000677082">
    <property type="component" value="Unassembled WGS sequence"/>
</dbReference>
<dbReference type="GO" id="GO:0006412">
    <property type="term" value="P:translation"/>
    <property type="evidence" value="ECO:0007669"/>
    <property type="project" value="InterPro"/>
</dbReference>
<comment type="caution">
    <text evidence="3">The sequence shown here is derived from an EMBL/GenBank/DDBJ whole genome shotgun (WGS) entry which is preliminary data.</text>
</comment>
<protein>
    <recommendedName>
        <fullName evidence="2">YdbS-like PH domain-containing protein</fullName>
    </recommendedName>
</protein>
<dbReference type="AlphaFoldDB" id="A0A919TGL5"/>
<name>A0A919TGL5_9ACTN</name>
<dbReference type="InterPro" id="IPR005182">
    <property type="entry name" value="YdbS-like_PH"/>
</dbReference>
<keyword evidence="4" id="KW-1185">Reference proteome</keyword>
<dbReference type="Pfam" id="PF03703">
    <property type="entry name" value="bPH_2"/>
    <property type="match status" value="1"/>
</dbReference>
<proteinExistence type="predicted"/>
<keyword evidence="1" id="KW-0472">Membrane</keyword>
<reference evidence="3 4" key="1">
    <citation type="submission" date="2021-03" db="EMBL/GenBank/DDBJ databases">
        <title>Whole genome shotgun sequence of Actinoplanes toevensis NBRC 105298.</title>
        <authorList>
            <person name="Komaki H."/>
            <person name="Tamura T."/>
        </authorList>
    </citation>
    <scope>NUCLEOTIDE SEQUENCE [LARGE SCALE GENOMIC DNA]</scope>
    <source>
        <strain evidence="3 4">NBRC 105298</strain>
    </source>
</reference>
<feature type="transmembrane region" description="Helical" evidence="1">
    <location>
        <begin position="35"/>
        <end position="56"/>
    </location>
</feature>
<dbReference type="PROSITE" id="PS00962">
    <property type="entry name" value="RIBOSOMAL_S2_1"/>
    <property type="match status" value="1"/>
</dbReference>
<organism evidence="3 4">
    <name type="scientific">Paractinoplanes toevensis</name>
    <dbReference type="NCBI Taxonomy" id="571911"/>
    <lineage>
        <taxon>Bacteria</taxon>
        <taxon>Bacillati</taxon>
        <taxon>Actinomycetota</taxon>
        <taxon>Actinomycetes</taxon>
        <taxon>Micromonosporales</taxon>
        <taxon>Micromonosporaceae</taxon>
        <taxon>Paractinoplanes</taxon>
    </lineage>
</organism>
<dbReference type="RefSeq" id="WP_213009823.1">
    <property type="nucleotide sequence ID" value="NZ_BOQN01000073.1"/>
</dbReference>
<evidence type="ECO:0000313" key="3">
    <source>
        <dbReference type="EMBL" id="GIM94030.1"/>
    </source>
</evidence>
<feature type="transmembrane region" description="Helical" evidence="1">
    <location>
        <begin position="217"/>
        <end position="238"/>
    </location>
</feature>
<evidence type="ECO:0000259" key="2">
    <source>
        <dbReference type="Pfam" id="PF03703"/>
    </source>
</evidence>
<evidence type="ECO:0000313" key="4">
    <source>
        <dbReference type="Proteomes" id="UP000677082"/>
    </source>
</evidence>
<dbReference type="EMBL" id="BOQN01000073">
    <property type="protein sequence ID" value="GIM94030.1"/>
    <property type="molecule type" value="Genomic_DNA"/>
</dbReference>
<feature type="transmembrane region" description="Helical" evidence="1">
    <location>
        <begin position="250"/>
        <end position="271"/>
    </location>
</feature>